<organism evidence="2 3">
    <name type="scientific">Candidatus Amesbacteria bacterium GW2011_GWB1_48_13</name>
    <dbReference type="NCBI Taxonomy" id="1618362"/>
    <lineage>
        <taxon>Bacteria</taxon>
        <taxon>Candidatus Amesiibacteriota</taxon>
    </lineage>
</organism>
<dbReference type="Proteomes" id="UP000034694">
    <property type="component" value="Unassembled WGS sequence"/>
</dbReference>
<feature type="compositionally biased region" description="Low complexity" evidence="1">
    <location>
        <begin position="1"/>
        <end position="12"/>
    </location>
</feature>
<feature type="compositionally biased region" description="Basic and acidic residues" evidence="1">
    <location>
        <begin position="13"/>
        <end position="31"/>
    </location>
</feature>
<comment type="caution">
    <text evidence="2">The sequence shown here is derived from an EMBL/GenBank/DDBJ whole genome shotgun (WGS) entry which is preliminary data.</text>
</comment>
<name>A0A0G1URJ4_9BACT</name>
<evidence type="ECO:0000256" key="1">
    <source>
        <dbReference type="SAM" id="MobiDB-lite"/>
    </source>
</evidence>
<evidence type="ECO:0000313" key="2">
    <source>
        <dbReference type="EMBL" id="KKU96867.1"/>
    </source>
</evidence>
<protein>
    <submittedName>
        <fullName evidence="2">Uncharacterized protein</fullName>
    </submittedName>
</protein>
<reference evidence="2 3" key="1">
    <citation type="journal article" date="2015" name="Nature">
        <title>rRNA introns, odd ribosomes, and small enigmatic genomes across a large radiation of phyla.</title>
        <authorList>
            <person name="Brown C.T."/>
            <person name="Hug L.A."/>
            <person name="Thomas B.C."/>
            <person name="Sharon I."/>
            <person name="Castelle C.J."/>
            <person name="Singh A."/>
            <person name="Wilkins M.J."/>
            <person name="Williams K.H."/>
            <person name="Banfield J.F."/>
        </authorList>
    </citation>
    <scope>NUCLEOTIDE SEQUENCE [LARGE SCALE GENOMIC DNA]</scope>
</reference>
<feature type="non-terminal residue" evidence="2">
    <location>
        <position position="1"/>
    </location>
</feature>
<dbReference type="EMBL" id="LCPK01000029">
    <property type="protein sequence ID" value="KKU96867.1"/>
    <property type="molecule type" value="Genomic_DNA"/>
</dbReference>
<accession>A0A0G1URJ4</accession>
<feature type="region of interest" description="Disordered" evidence="1">
    <location>
        <begin position="1"/>
        <end position="47"/>
    </location>
</feature>
<gene>
    <name evidence="2" type="ORF">UY28_C0029G0018</name>
</gene>
<dbReference type="AlphaFoldDB" id="A0A0G1URJ4"/>
<proteinExistence type="predicted"/>
<sequence length="47" mass="5509">KKHPPSSSGPRGPRLEIRSPIREEKTNRGDRLSYPPMRRQQEKMPAR</sequence>
<evidence type="ECO:0000313" key="3">
    <source>
        <dbReference type="Proteomes" id="UP000034694"/>
    </source>
</evidence>